<comment type="caution">
    <text evidence="1">The sequence shown here is derived from an EMBL/GenBank/DDBJ whole genome shotgun (WGS) entry which is preliminary data.</text>
</comment>
<sequence length="220" mass="25839">METEKNSNQIEEVVPAQVGLMQRSEEALVPAHEQKYLYFEGRPREYRFNGQNGQFNLYGDRVLTDKSGRLLSSFSFQPIAYRIFEDCLFGRSLRELWAELFFVDDDNCVASIMFNNTSVNELYRLLEPILYERKSLCDVILTIKPERVQSKNDPSKSWFISRFTYEPAKPERIAEMREFVRTHRVYRNETLTVSAQHKLVSQGYYMAIDPLDDYSLQQAA</sequence>
<evidence type="ECO:0000313" key="1">
    <source>
        <dbReference type="EMBL" id="MPR32706.1"/>
    </source>
</evidence>
<name>A0A7C9F518_9BACT</name>
<keyword evidence="2" id="KW-1185">Reference proteome</keyword>
<gene>
    <name evidence="1" type="ORF">GBK04_04895</name>
</gene>
<proteinExistence type="predicted"/>
<dbReference type="RefSeq" id="WP_152757377.1">
    <property type="nucleotide sequence ID" value="NZ_WHLY01000002.1"/>
</dbReference>
<dbReference type="AlphaFoldDB" id="A0A7C9F518"/>
<protein>
    <submittedName>
        <fullName evidence="1">Uncharacterized protein</fullName>
    </submittedName>
</protein>
<dbReference type="Proteomes" id="UP000479293">
    <property type="component" value="Unassembled WGS sequence"/>
</dbReference>
<dbReference type="EMBL" id="WHLY01000002">
    <property type="protein sequence ID" value="MPR32706.1"/>
    <property type="molecule type" value="Genomic_DNA"/>
</dbReference>
<accession>A0A7C9F518</accession>
<evidence type="ECO:0000313" key="2">
    <source>
        <dbReference type="Proteomes" id="UP000479293"/>
    </source>
</evidence>
<reference evidence="1 2" key="1">
    <citation type="submission" date="2019-10" db="EMBL/GenBank/DDBJ databases">
        <title>Draft Genome Sequence of Cytophagaceae sp. SJW1-29.</title>
        <authorList>
            <person name="Choi A."/>
        </authorList>
    </citation>
    <scope>NUCLEOTIDE SEQUENCE [LARGE SCALE GENOMIC DNA]</scope>
    <source>
        <strain evidence="1 2">SJW1-29</strain>
    </source>
</reference>
<organism evidence="1 2">
    <name type="scientific">Salmonirosea aquatica</name>
    <dbReference type="NCBI Taxonomy" id="2654236"/>
    <lineage>
        <taxon>Bacteria</taxon>
        <taxon>Pseudomonadati</taxon>
        <taxon>Bacteroidota</taxon>
        <taxon>Cytophagia</taxon>
        <taxon>Cytophagales</taxon>
        <taxon>Spirosomataceae</taxon>
        <taxon>Salmonirosea</taxon>
    </lineage>
</organism>